<dbReference type="PANTHER" id="PTHR13763:SF9">
    <property type="entry name" value="BRCA1-ASSOCIATED RING DOMAIN PROTEIN 1"/>
    <property type="match status" value="1"/>
</dbReference>
<keyword evidence="5" id="KW-0863">Zinc-finger</keyword>
<comment type="subcellular location">
    <subcellularLocation>
        <location evidence="1">Nucleus</location>
    </subcellularLocation>
</comment>
<dbReference type="InterPro" id="IPR034732">
    <property type="entry name" value="EPHD"/>
</dbReference>
<keyword evidence="3" id="KW-0677">Repeat</keyword>
<protein>
    <recommendedName>
        <fullName evidence="10">PHD-type domain-containing protein</fullName>
    </recommendedName>
</protein>
<accession>A0AA41VUP4</accession>
<evidence type="ECO:0000256" key="3">
    <source>
        <dbReference type="ARBA" id="ARBA00022737"/>
    </source>
</evidence>
<dbReference type="GO" id="GO:0005634">
    <property type="term" value="C:nucleus"/>
    <property type="evidence" value="ECO:0007669"/>
    <property type="project" value="UniProtKB-SubCell"/>
</dbReference>
<comment type="caution">
    <text evidence="11">The sequence shown here is derived from an EMBL/GenBank/DDBJ whole genome shotgun (WGS) entry which is preliminary data.</text>
</comment>
<keyword evidence="4" id="KW-0227">DNA damage</keyword>
<dbReference type="EMBL" id="JAJJMA010297848">
    <property type="protein sequence ID" value="MCL7047841.1"/>
    <property type="molecule type" value="Genomic_DNA"/>
</dbReference>
<reference evidence="11" key="1">
    <citation type="submission" date="2022-03" db="EMBL/GenBank/DDBJ databases">
        <title>A functionally conserved STORR gene fusion in Papaver species that diverged 16.8 million years ago.</title>
        <authorList>
            <person name="Catania T."/>
        </authorList>
    </citation>
    <scope>NUCLEOTIDE SEQUENCE</scope>
    <source>
        <strain evidence="11">S-191538</strain>
    </source>
</reference>
<dbReference type="Gene3D" id="3.30.40.10">
    <property type="entry name" value="Zinc/RING finger domain, C3HC4 (zinc finger)"/>
    <property type="match status" value="1"/>
</dbReference>
<evidence type="ECO:0000256" key="5">
    <source>
        <dbReference type="ARBA" id="ARBA00022771"/>
    </source>
</evidence>
<feature type="region of interest" description="Disordered" evidence="9">
    <location>
        <begin position="1"/>
        <end position="23"/>
    </location>
</feature>
<keyword evidence="12" id="KW-1185">Reference proteome</keyword>
<dbReference type="GO" id="GO:0008270">
    <property type="term" value="F:zinc ion binding"/>
    <property type="evidence" value="ECO:0007669"/>
    <property type="project" value="UniProtKB-KW"/>
</dbReference>
<organism evidence="11 12">
    <name type="scientific">Papaver nudicaule</name>
    <name type="common">Iceland poppy</name>
    <dbReference type="NCBI Taxonomy" id="74823"/>
    <lineage>
        <taxon>Eukaryota</taxon>
        <taxon>Viridiplantae</taxon>
        <taxon>Streptophyta</taxon>
        <taxon>Embryophyta</taxon>
        <taxon>Tracheophyta</taxon>
        <taxon>Spermatophyta</taxon>
        <taxon>Magnoliopsida</taxon>
        <taxon>Ranunculales</taxon>
        <taxon>Papaveraceae</taxon>
        <taxon>Papaveroideae</taxon>
        <taxon>Papaver</taxon>
    </lineage>
</organism>
<dbReference type="PROSITE" id="PS51805">
    <property type="entry name" value="EPHD"/>
    <property type="match status" value="1"/>
</dbReference>
<evidence type="ECO:0000256" key="9">
    <source>
        <dbReference type="SAM" id="MobiDB-lite"/>
    </source>
</evidence>
<evidence type="ECO:0000259" key="10">
    <source>
        <dbReference type="PROSITE" id="PS51805"/>
    </source>
</evidence>
<keyword evidence="6" id="KW-0862">Zinc</keyword>
<dbReference type="GO" id="GO:0004842">
    <property type="term" value="F:ubiquitin-protein transferase activity"/>
    <property type="evidence" value="ECO:0007669"/>
    <property type="project" value="TreeGrafter"/>
</dbReference>
<dbReference type="PANTHER" id="PTHR13763">
    <property type="entry name" value="BREAST CANCER TYPE 1 SUSCEPTIBILITY PROTEIN BRCA1"/>
    <property type="match status" value="1"/>
</dbReference>
<dbReference type="InterPro" id="IPR031099">
    <property type="entry name" value="BRCA1-associated"/>
</dbReference>
<dbReference type="Proteomes" id="UP001177140">
    <property type="component" value="Unassembled WGS sequence"/>
</dbReference>
<evidence type="ECO:0000256" key="4">
    <source>
        <dbReference type="ARBA" id="ARBA00022763"/>
    </source>
</evidence>
<evidence type="ECO:0000256" key="6">
    <source>
        <dbReference type="ARBA" id="ARBA00022833"/>
    </source>
</evidence>
<gene>
    <name evidence="11" type="ORF">MKW94_019511</name>
</gene>
<keyword evidence="7" id="KW-0234">DNA repair</keyword>
<name>A0AA41VUP4_PAPNU</name>
<keyword evidence="8" id="KW-0539">Nucleus</keyword>
<evidence type="ECO:0000313" key="12">
    <source>
        <dbReference type="Proteomes" id="UP001177140"/>
    </source>
</evidence>
<proteinExistence type="predicted"/>
<dbReference type="Pfam" id="PF13771">
    <property type="entry name" value="zf-HC5HC2H"/>
    <property type="match status" value="1"/>
</dbReference>
<evidence type="ECO:0000256" key="1">
    <source>
        <dbReference type="ARBA" id="ARBA00004123"/>
    </source>
</evidence>
<evidence type="ECO:0000256" key="8">
    <source>
        <dbReference type="ARBA" id="ARBA00023242"/>
    </source>
</evidence>
<evidence type="ECO:0000256" key="2">
    <source>
        <dbReference type="ARBA" id="ARBA00022723"/>
    </source>
</evidence>
<keyword evidence="2" id="KW-0479">Metal-binding</keyword>
<feature type="non-terminal residue" evidence="11">
    <location>
        <position position="1"/>
    </location>
</feature>
<dbReference type="GO" id="GO:0045944">
    <property type="term" value="P:positive regulation of transcription by RNA polymerase II"/>
    <property type="evidence" value="ECO:0007669"/>
    <property type="project" value="TreeGrafter"/>
</dbReference>
<feature type="region of interest" description="Disordered" evidence="9">
    <location>
        <begin position="168"/>
        <end position="192"/>
    </location>
</feature>
<feature type="non-terminal residue" evidence="11">
    <location>
        <position position="192"/>
    </location>
</feature>
<dbReference type="GO" id="GO:0000724">
    <property type="term" value="P:double-strand break repair via homologous recombination"/>
    <property type="evidence" value="ECO:0007669"/>
    <property type="project" value="TreeGrafter"/>
</dbReference>
<evidence type="ECO:0000256" key="7">
    <source>
        <dbReference type="ARBA" id="ARBA00023204"/>
    </source>
</evidence>
<dbReference type="AlphaFoldDB" id="A0AA41VUP4"/>
<evidence type="ECO:0000313" key="11">
    <source>
        <dbReference type="EMBL" id="MCL7047841.1"/>
    </source>
</evidence>
<dbReference type="InterPro" id="IPR013083">
    <property type="entry name" value="Znf_RING/FYVE/PHD"/>
</dbReference>
<feature type="domain" description="PHD-type" evidence="10">
    <location>
        <begin position="43"/>
        <end position="162"/>
    </location>
</feature>
<sequence length="192" mass="21130">ETMPMEHTGSVEEVQERSSGIETTTSTDTLLASTAVCLDNNLAFICAFCQTSTVSKGPGSMLHISNGEEVKEDEVSGPNVVHVHRKCIEWAPQVYYVGKTVMNLELELVRASKLKCCCCGLKGAALGCFIRSCRNTYHVPCAFDTSGCHWDDERLMLCPSHSGMKFSQENTKKRKKLVDDNSPANHKGRVLV</sequence>